<feature type="domain" description="Fumarylacetoacetase-like C-terminal" evidence="3">
    <location>
        <begin position="59"/>
        <end position="255"/>
    </location>
</feature>
<keyword evidence="2" id="KW-0479">Metal-binding</keyword>
<dbReference type="Pfam" id="PF01557">
    <property type="entry name" value="FAA_hydrolase"/>
    <property type="match status" value="1"/>
</dbReference>
<keyword evidence="5" id="KW-0378">Hydrolase</keyword>
<sequence>MKVARFSTGDSPMFGVFEDDAKQIVALKNDPLFSKVEPSGLLVPFEEARFLSPVIPRSKVVGVIGNYPLSGAEEAGQPAEQPPLFLKPNTSVIGPDDPIVLPKFSAEVEQEAQLAVVIKTLAKDIPVEQVDQVIMGYTIANDATARDTQRQDGQLTRAKGWDTSCPVGPWIVVDPKLDPDNLHIECRVNGSVRQSASTADMKHSVRELVSYVSSVFTLLPGDIVLTGTPAGAGPMDAGDTVECEIENIGTLRNQVLRR</sequence>
<dbReference type="Gene3D" id="2.30.30.370">
    <property type="entry name" value="FAH"/>
    <property type="match status" value="1"/>
</dbReference>
<comment type="similarity">
    <text evidence="1">Belongs to the FAH family.</text>
</comment>
<organism evidence="5 6">
    <name type="scientific">Winkia neuii subsp. anitrata</name>
    <dbReference type="NCBI Taxonomy" id="29318"/>
    <lineage>
        <taxon>Bacteria</taxon>
        <taxon>Bacillati</taxon>
        <taxon>Actinomycetota</taxon>
        <taxon>Actinomycetes</taxon>
        <taxon>Actinomycetales</taxon>
        <taxon>Actinomycetaceae</taxon>
        <taxon>Winkia</taxon>
    </lineage>
</organism>
<evidence type="ECO:0000259" key="4">
    <source>
        <dbReference type="Pfam" id="PF10370"/>
    </source>
</evidence>
<gene>
    <name evidence="5" type="ORF">PIG85_07215</name>
</gene>
<dbReference type="InterPro" id="IPR018833">
    <property type="entry name" value="Rv2993c-like_N"/>
</dbReference>
<proteinExistence type="inferred from homology"/>
<dbReference type="Pfam" id="PF10370">
    <property type="entry name" value="Rv2993c-like_N"/>
    <property type="match status" value="1"/>
</dbReference>
<dbReference type="FunFam" id="3.90.850.10:FF:000002">
    <property type="entry name" value="2-hydroxyhepta-2,4-diene-1,7-dioate isomerase"/>
    <property type="match status" value="1"/>
</dbReference>
<feature type="domain" description="Rv2993c-like N-terminal" evidence="4">
    <location>
        <begin position="1"/>
        <end position="53"/>
    </location>
</feature>
<dbReference type="PANTHER" id="PTHR42796">
    <property type="entry name" value="FUMARYLACETOACETATE HYDROLASE DOMAIN-CONTAINING PROTEIN 2A-RELATED"/>
    <property type="match status" value="1"/>
</dbReference>
<dbReference type="Proteomes" id="UP001211044">
    <property type="component" value="Chromosome"/>
</dbReference>
<dbReference type="InterPro" id="IPR011234">
    <property type="entry name" value="Fumarylacetoacetase-like_C"/>
</dbReference>
<dbReference type="AlphaFoldDB" id="A0AB38XMF4"/>
<dbReference type="PANTHER" id="PTHR42796:SF4">
    <property type="entry name" value="FUMARYLACETOACETATE HYDROLASE DOMAIN-CONTAINING PROTEIN 2A"/>
    <property type="match status" value="1"/>
</dbReference>
<protein>
    <submittedName>
        <fullName evidence="5">Fumarylacetoacetate hydrolase family protein</fullName>
    </submittedName>
</protein>
<dbReference type="GO" id="GO:0046872">
    <property type="term" value="F:metal ion binding"/>
    <property type="evidence" value="ECO:0007669"/>
    <property type="project" value="UniProtKB-KW"/>
</dbReference>
<dbReference type="InterPro" id="IPR036663">
    <property type="entry name" value="Fumarylacetoacetase_C_sf"/>
</dbReference>
<dbReference type="GO" id="GO:0016787">
    <property type="term" value="F:hydrolase activity"/>
    <property type="evidence" value="ECO:0007669"/>
    <property type="project" value="UniProtKB-KW"/>
</dbReference>
<dbReference type="InterPro" id="IPR051121">
    <property type="entry name" value="FAH"/>
</dbReference>
<name>A0AB38XMF4_9ACTO</name>
<dbReference type="Gene3D" id="3.90.850.10">
    <property type="entry name" value="Fumarylacetoacetase-like, C-terminal domain"/>
    <property type="match status" value="1"/>
</dbReference>
<dbReference type="GO" id="GO:0019752">
    <property type="term" value="P:carboxylic acid metabolic process"/>
    <property type="evidence" value="ECO:0007669"/>
    <property type="project" value="UniProtKB-ARBA"/>
</dbReference>
<dbReference type="SUPFAM" id="SSF56529">
    <property type="entry name" value="FAH"/>
    <property type="match status" value="1"/>
</dbReference>
<reference evidence="5" key="1">
    <citation type="submission" date="2023-01" db="EMBL/GenBank/DDBJ databases">
        <title>Comparative Genomic Analysis of the Clinically-Derived Winkia Strain NY0527 Provides Evidence into the Taxonomic Reassignment of Winkia neuii and Characterizes Their Virulence Traits.</title>
        <authorList>
            <person name="Cai X."/>
            <person name="Peng Y."/>
            <person name="Li M."/>
            <person name="Qiu Y."/>
            <person name="Wang Y."/>
            <person name="Xu L."/>
            <person name="Hou Q."/>
        </authorList>
    </citation>
    <scope>NUCLEOTIDE SEQUENCE</scope>
    <source>
        <strain evidence="5">NY0527</strain>
    </source>
</reference>
<dbReference type="EMBL" id="CP116394">
    <property type="protein sequence ID" value="WCE45445.1"/>
    <property type="molecule type" value="Genomic_DNA"/>
</dbReference>
<dbReference type="RefSeq" id="WP_004804541.1">
    <property type="nucleotide sequence ID" value="NZ_CP116394.1"/>
</dbReference>
<dbReference type="GO" id="GO:0016853">
    <property type="term" value="F:isomerase activity"/>
    <property type="evidence" value="ECO:0007669"/>
    <property type="project" value="UniProtKB-ARBA"/>
</dbReference>
<evidence type="ECO:0000313" key="5">
    <source>
        <dbReference type="EMBL" id="WCE45445.1"/>
    </source>
</evidence>
<evidence type="ECO:0000256" key="1">
    <source>
        <dbReference type="ARBA" id="ARBA00010211"/>
    </source>
</evidence>
<evidence type="ECO:0000259" key="3">
    <source>
        <dbReference type="Pfam" id="PF01557"/>
    </source>
</evidence>
<accession>A0AB38XMF4</accession>
<evidence type="ECO:0000256" key="2">
    <source>
        <dbReference type="ARBA" id="ARBA00022723"/>
    </source>
</evidence>
<evidence type="ECO:0000313" key="6">
    <source>
        <dbReference type="Proteomes" id="UP001211044"/>
    </source>
</evidence>
<dbReference type="KEGG" id="wne:PIG85_07215"/>